<accession>A0AAV5HI32</accession>
<dbReference type="AlphaFoldDB" id="A0AAV5HI32"/>
<proteinExistence type="predicted"/>
<gene>
    <name evidence="1" type="ORF">SLEP1_g949</name>
</gene>
<organism evidence="1 2">
    <name type="scientific">Rubroshorea leprosula</name>
    <dbReference type="NCBI Taxonomy" id="152421"/>
    <lineage>
        <taxon>Eukaryota</taxon>
        <taxon>Viridiplantae</taxon>
        <taxon>Streptophyta</taxon>
        <taxon>Embryophyta</taxon>
        <taxon>Tracheophyta</taxon>
        <taxon>Spermatophyta</taxon>
        <taxon>Magnoliopsida</taxon>
        <taxon>eudicotyledons</taxon>
        <taxon>Gunneridae</taxon>
        <taxon>Pentapetalae</taxon>
        <taxon>rosids</taxon>
        <taxon>malvids</taxon>
        <taxon>Malvales</taxon>
        <taxon>Dipterocarpaceae</taxon>
        <taxon>Rubroshorea</taxon>
    </lineage>
</organism>
<dbReference type="EMBL" id="BPVZ01000001">
    <property type="protein sequence ID" value="GKU86420.1"/>
    <property type="molecule type" value="Genomic_DNA"/>
</dbReference>
<sequence length="90" mass="10304">MEDTDALGERFSRMGIAAVRRMFDFLFRSAYIGDLAPFNNMVSKMDREDYIPRSLGARNADGKGFLHLAAAGGRKRVCKYCWRWEMSTSI</sequence>
<comment type="caution">
    <text evidence="1">The sequence shown here is derived from an EMBL/GenBank/DDBJ whole genome shotgun (WGS) entry which is preliminary data.</text>
</comment>
<keyword evidence="2" id="KW-1185">Reference proteome</keyword>
<protein>
    <submittedName>
        <fullName evidence="1">Uncharacterized protein</fullName>
    </submittedName>
</protein>
<evidence type="ECO:0000313" key="1">
    <source>
        <dbReference type="EMBL" id="GKU86420.1"/>
    </source>
</evidence>
<reference evidence="1 2" key="1">
    <citation type="journal article" date="2021" name="Commun. Biol.">
        <title>The genome of Shorea leprosula (Dipterocarpaceae) highlights the ecological relevance of drought in aseasonal tropical rainforests.</title>
        <authorList>
            <person name="Ng K.K.S."/>
            <person name="Kobayashi M.J."/>
            <person name="Fawcett J.A."/>
            <person name="Hatakeyama M."/>
            <person name="Paape T."/>
            <person name="Ng C.H."/>
            <person name="Ang C.C."/>
            <person name="Tnah L.H."/>
            <person name="Lee C.T."/>
            <person name="Nishiyama T."/>
            <person name="Sese J."/>
            <person name="O'Brien M.J."/>
            <person name="Copetti D."/>
            <person name="Mohd Noor M.I."/>
            <person name="Ong R.C."/>
            <person name="Putra M."/>
            <person name="Sireger I.Z."/>
            <person name="Indrioko S."/>
            <person name="Kosugi Y."/>
            <person name="Izuno A."/>
            <person name="Isagi Y."/>
            <person name="Lee S.L."/>
            <person name="Shimizu K.K."/>
        </authorList>
    </citation>
    <scope>NUCLEOTIDE SEQUENCE [LARGE SCALE GENOMIC DNA]</scope>
    <source>
        <strain evidence="1">214</strain>
    </source>
</reference>
<dbReference type="Proteomes" id="UP001054252">
    <property type="component" value="Unassembled WGS sequence"/>
</dbReference>
<name>A0AAV5HI32_9ROSI</name>
<evidence type="ECO:0000313" key="2">
    <source>
        <dbReference type="Proteomes" id="UP001054252"/>
    </source>
</evidence>